<dbReference type="AlphaFoldDB" id="A0A8S1WPM9"/>
<organism evidence="2 3">
    <name type="scientific">Paramecium octaurelia</name>
    <dbReference type="NCBI Taxonomy" id="43137"/>
    <lineage>
        <taxon>Eukaryota</taxon>
        <taxon>Sar</taxon>
        <taxon>Alveolata</taxon>
        <taxon>Ciliophora</taxon>
        <taxon>Intramacronucleata</taxon>
        <taxon>Oligohymenophorea</taxon>
        <taxon>Peniculida</taxon>
        <taxon>Parameciidae</taxon>
        <taxon>Paramecium</taxon>
    </lineage>
</organism>
<evidence type="ECO:0000313" key="2">
    <source>
        <dbReference type="EMBL" id="CAD8191934.1"/>
    </source>
</evidence>
<gene>
    <name evidence="2" type="ORF">POCTA_138.1.T1010023</name>
</gene>
<sequence length="205" mass="24611">MNIQEDYSPIIIGQNRKTLRTQHLLELDQNGDEQRQDDFYSQPNDNEQFQNQDQEDLSSDNWSEDDNDRRQQDQKSTNRIFSKKNKKNIKYKSKGISQEIGEGETKNLNKYYIKHVVKEIRMILQNEETEAKLKQLLDGNYNCNQLGRILDEEIFRRVAIKYIQSFNFFNDLLRSKKQINVQPIIQYAKKLEEISYKNKIFNYKD</sequence>
<dbReference type="EMBL" id="CAJJDP010000101">
    <property type="protein sequence ID" value="CAD8191934.1"/>
    <property type="molecule type" value="Genomic_DNA"/>
</dbReference>
<accession>A0A8S1WPM9</accession>
<dbReference type="Proteomes" id="UP000683925">
    <property type="component" value="Unassembled WGS sequence"/>
</dbReference>
<reference evidence="2" key="1">
    <citation type="submission" date="2021-01" db="EMBL/GenBank/DDBJ databases">
        <authorList>
            <consortium name="Genoscope - CEA"/>
            <person name="William W."/>
        </authorList>
    </citation>
    <scope>NUCLEOTIDE SEQUENCE</scope>
</reference>
<keyword evidence="3" id="KW-1185">Reference proteome</keyword>
<dbReference type="OrthoDB" id="10481476at2759"/>
<proteinExistence type="predicted"/>
<feature type="compositionally biased region" description="Acidic residues" evidence="1">
    <location>
        <begin position="53"/>
        <end position="66"/>
    </location>
</feature>
<protein>
    <submittedName>
        <fullName evidence="2">Uncharacterized protein</fullName>
    </submittedName>
</protein>
<name>A0A8S1WPM9_PAROT</name>
<dbReference type="OMA" id="DDIDCEQ"/>
<feature type="compositionally biased region" description="Low complexity" evidence="1">
    <location>
        <begin position="42"/>
        <end position="52"/>
    </location>
</feature>
<comment type="caution">
    <text evidence="2">The sequence shown here is derived from an EMBL/GenBank/DDBJ whole genome shotgun (WGS) entry which is preliminary data.</text>
</comment>
<evidence type="ECO:0000256" key="1">
    <source>
        <dbReference type="SAM" id="MobiDB-lite"/>
    </source>
</evidence>
<feature type="region of interest" description="Disordered" evidence="1">
    <location>
        <begin position="30"/>
        <end position="84"/>
    </location>
</feature>
<evidence type="ECO:0000313" key="3">
    <source>
        <dbReference type="Proteomes" id="UP000683925"/>
    </source>
</evidence>